<evidence type="ECO:0000256" key="1">
    <source>
        <dbReference type="ARBA" id="ARBA00023125"/>
    </source>
</evidence>
<evidence type="ECO:0000313" key="7">
    <source>
        <dbReference type="Proteomes" id="UP000250043"/>
    </source>
</evidence>
<dbReference type="Proteomes" id="UP000250043">
    <property type="component" value="Unassembled WGS sequence"/>
</dbReference>
<dbReference type="PANTHER" id="PTHR10328:SF15">
    <property type="entry name" value="BHLH TRANSCRIPTION FACTOR"/>
    <property type="match status" value="1"/>
</dbReference>
<feature type="coiled-coil region" evidence="3">
    <location>
        <begin position="441"/>
        <end position="475"/>
    </location>
</feature>
<feature type="compositionally biased region" description="Gly residues" evidence="4">
    <location>
        <begin position="131"/>
        <end position="143"/>
    </location>
</feature>
<dbReference type="SUPFAM" id="SSF47459">
    <property type="entry name" value="HLH, helix-loop-helix DNA-binding domain"/>
    <property type="match status" value="1"/>
</dbReference>
<evidence type="ECO:0000256" key="2">
    <source>
        <dbReference type="ARBA" id="ARBA00023242"/>
    </source>
</evidence>
<evidence type="ECO:0000256" key="3">
    <source>
        <dbReference type="SAM" id="Coils"/>
    </source>
</evidence>
<gene>
    <name evidence="6" type="ORF">OBBRIDRAFT_797842</name>
</gene>
<feature type="domain" description="BHLH" evidence="5">
    <location>
        <begin position="363"/>
        <end position="444"/>
    </location>
</feature>
<name>A0A8E2AJK8_9APHY</name>
<dbReference type="EMBL" id="KV722564">
    <property type="protein sequence ID" value="OCH85771.1"/>
    <property type="molecule type" value="Genomic_DNA"/>
</dbReference>
<reference evidence="6 7" key="1">
    <citation type="submission" date="2016-07" db="EMBL/GenBank/DDBJ databases">
        <title>Draft genome of the white-rot fungus Obba rivulosa 3A-2.</title>
        <authorList>
            <consortium name="DOE Joint Genome Institute"/>
            <person name="Miettinen O."/>
            <person name="Riley R."/>
            <person name="Acob R."/>
            <person name="Barry K."/>
            <person name="Cullen D."/>
            <person name="De Vries R."/>
            <person name="Hainaut M."/>
            <person name="Hatakka A."/>
            <person name="Henrissat B."/>
            <person name="Hilden K."/>
            <person name="Kuo R."/>
            <person name="Labutti K."/>
            <person name="Lipzen A."/>
            <person name="Makela M.R."/>
            <person name="Sandor L."/>
            <person name="Spatafora J.W."/>
            <person name="Grigoriev I.V."/>
            <person name="Hibbett D.S."/>
        </authorList>
    </citation>
    <scope>NUCLEOTIDE SEQUENCE [LARGE SCALE GENOMIC DNA]</scope>
    <source>
        <strain evidence="6 7">3A-2</strain>
    </source>
</reference>
<dbReference type="InterPro" id="IPR011598">
    <property type="entry name" value="bHLH_dom"/>
</dbReference>
<dbReference type="OrthoDB" id="5344169at2759"/>
<dbReference type="SMART" id="SM00353">
    <property type="entry name" value="HLH"/>
    <property type="match status" value="1"/>
</dbReference>
<dbReference type="GO" id="GO:0090575">
    <property type="term" value="C:RNA polymerase II transcription regulator complex"/>
    <property type="evidence" value="ECO:0007669"/>
    <property type="project" value="TreeGrafter"/>
</dbReference>
<keyword evidence="2" id="KW-0539">Nucleus</keyword>
<evidence type="ECO:0000256" key="4">
    <source>
        <dbReference type="SAM" id="MobiDB-lite"/>
    </source>
</evidence>
<evidence type="ECO:0000313" key="6">
    <source>
        <dbReference type="EMBL" id="OCH85771.1"/>
    </source>
</evidence>
<feature type="compositionally biased region" description="Low complexity" evidence="4">
    <location>
        <begin position="196"/>
        <end position="205"/>
    </location>
</feature>
<dbReference type="PROSITE" id="PS50888">
    <property type="entry name" value="BHLH"/>
    <property type="match status" value="1"/>
</dbReference>
<keyword evidence="3" id="KW-0175">Coiled coil</keyword>
<dbReference type="AlphaFoldDB" id="A0A8E2AJK8"/>
<feature type="compositionally biased region" description="Pro residues" evidence="4">
    <location>
        <begin position="238"/>
        <end position="253"/>
    </location>
</feature>
<accession>A0A8E2AJK8</accession>
<dbReference type="GO" id="GO:0046983">
    <property type="term" value="F:protein dimerization activity"/>
    <property type="evidence" value="ECO:0007669"/>
    <property type="project" value="InterPro"/>
</dbReference>
<dbReference type="GO" id="GO:0045944">
    <property type="term" value="P:positive regulation of transcription by RNA polymerase II"/>
    <property type="evidence" value="ECO:0007669"/>
    <property type="project" value="TreeGrafter"/>
</dbReference>
<dbReference type="InterPro" id="IPR036638">
    <property type="entry name" value="HLH_DNA-bd_sf"/>
</dbReference>
<feature type="compositionally biased region" description="Polar residues" evidence="4">
    <location>
        <begin position="299"/>
        <end position="315"/>
    </location>
</feature>
<dbReference type="Gene3D" id="4.10.280.10">
    <property type="entry name" value="Helix-loop-helix DNA-binding domain"/>
    <property type="match status" value="1"/>
</dbReference>
<feature type="compositionally biased region" description="Basic and acidic residues" evidence="4">
    <location>
        <begin position="369"/>
        <end position="387"/>
    </location>
</feature>
<dbReference type="GO" id="GO:0003700">
    <property type="term" value="F:DNA-binding transcription factor activity"/>
    <property type="evidence" value="ECO:0007669"/>
    <property type="project" value="TreeGrafter"/>
</dbReference>
<organism evidence="6 7">
    <name type="scientific">Obba rivulosa</name>
    <dbReference type="NCBI Taxonomy" id="1052685"/>
    <lineage>
        <taxon>Eukaryota</taxon>
        <taxon>Fungi</taxon>
        <taxon>Dikarya</taxon>
        <taxon>Basidiomycota</taxon>
        <taxon>Agaricomycotina</taxon>
        <taxon>Agaricomycetes</taxon>
        <taxon>Polyporales</taxon>
        <taxon>Gelatoporiaceae</taxon>
        <taxon>Obba</taxon>
    </lineage>
</organism>
<feature type="region of interest" description="Disordered" evidence="4">
    <location>
        <begin position="292"/>
        <end position="429"/>
    </location>
</feature>
<proteinExistence type="predicted"/>
<dbReference type="PANTHER" id="PTHR10328">
    <property type="entry name" value="PROTEIN MAX MYC-ASSOCIATED FACTOR X"/>
    <property type="match status" value="1"/>
</dbReference>
<dbReference type="Pfam" id="PF00010">
    <property type="entry name" value="HLH"/>
    <property type="match status" value="1"/>
</dbReference>
<sequence length="518" mass="54300">MHVISDFIAFQMEILSGQGSLAMLPNTMDRSKDQAQYNGPPTPMSSTELRAQQSTDFVSPMILHSNNAAMASLAQNPQLLQNFIPQNMIPSAPHSAPANIVFQQQSNLPLPSPAELDFGDFSPLTSPWLGAYGGSQGAPGGSRSGQSVPPSSKNKRRPVSSSGDESSSVAQPARKRQSPTVKAPSAGPPPPKKASTRSTRSANSTPLFQATTRPSPGARRPDAGVGAGDAPTDTPSPIEIPMPPPAHPPPAPPASSIITMQQPPSGAPSPVAAIPPQNNIVPVTPASIMKLGRLGAGAGTSSQGPAPAESTTRSRAASRGESSKASKNLSLVSPGLKPIRPAGSANALSPTSPMAPFPQPMAFRKSSHKAAEQKRRDSLKTSFDDLRVLLPPIPLPSEDGYPDEPLLPGAMPPRGPPKGNAEGPNRGVSKLQLLRCGNEYIKVLKARVDRRDEEIERLRREVARLRVLVPEEERASDVDLERELDVCETAGGALFAKAQAAYAAMGGEGEEADEEGGD</sequence>
<keyword evidence="7" id="KW-1185">Reference proteome</keyword>
<feature type="region of interest" description="Disordered" evidence="4">
    <location>
        <begin position="129"/>
        <end position="280"/>
    </location>
</feature>
<dbReference type="CDD" id="cd11405">
    <property type="entry name" value="bHLHzip_MLXIP_like"/>
    <property type="match status" value="1"/>
</dbReference>
<dbReference type="GO" id="GO:0003677">
    <property type="term" value="F:DNA binding"/>
    <property type="evidence" value="ECO:0007669"/>
    <property type="project" value="UniProtKB-KW"/>
</dbReference>
<protein>
    <recommendedName>
        <fullName evidence="5">BHLH domain-containing protein</fullName>
    </recommendedName>
</protein>
<keyword evidence="1" id="KW-0238">DNA-binding</keyword>
<evidence type="ECO:0000259" key="5">
    <source>
        <dbReference type="PROSITE" id="PS50888"/>
    </source>
</evidence>